<dbReference type="AlphaFoldDB" id="A0A9D1H5L2"/>
<name>A0A9D1H5L2_9FIRM</name>
<reference evidence="2" key="1">
    <citation type="submission" date="2020-10" db="EMBL/GenBank/DDBJ databases">
        <authorList>
            <person name="Gilroy R."/>
        </authorList>
    </citation>
    <scope>NUCLEOTIDE SEQUENCE</scope>
    <source>
        <strain evidence="2">CHK181-108</strain>
    </source>
</reference>
<sequence>MVDGDVIIVRSQPDAESEEIAVVIVSGDGAAVKKIKKPENAIALMPLNPAFDHCILERGYRNAPGAYIGQGG</sequence>
<accession>A0A9D1H5L2</accession>
<dbReference type="Proteomes" id="UP000824165">
    <property type="component" value="Unassembled WGS sequence"/>
</dbReference>
<comment type="caution">
    <text evidence="2">The sequence shown here is derived from an EMBL/GenBank/DDBJ whole genome shotgun (WGS) entry which is preliminary data.</text>
</comment>
<organism evidence="2 3">
    <name type="scientific">Candidatus Ornithomonoglobus intestinigallinarum</name>
    <dbReference type="NCBI Taxonomy" id="2840894"/>
    <lineage>
        <taxon>Bacteria</taxon>
        <taxon>Bacillati</taxon>
        <taxon>Bacillota</taxon>
        <taxon>Clostridia</taxon>
        <taxon>Candidatus Ornithomonoglobus</taxon>
    </lineage>
</organism>
<feature type="domain" description="Peptidase S24/S26A/S26B/S26C" evidence="1">
    <location>
        <begin position="2"/>
        <end position="57"/>
    </location>
</feature>
<dbReference type="InterPro" id="IPR036286">
    <property type="entry name" value="LexA/Signal_pep-like_sf"/>
</dbReference>
<dbReference type="SUPFAM" id="SSF51306">
    <property type="entry name" value="LexA/Signal peptidase"/>
    <property type="match status" value="1"/>
</dbReference>
<dbReference type="InterPro" id="IPR015927">
    <property type="entry name" value="Peptidase_S24_S26A/B/C"/>
</dbReference>
<dbReference type="Pfam" id="PF00717">
    <property type="entry name" value="Peptidase_S24"/>
    <property type="match status" value="1"/>
</dbReference>
<evidence type="ECO:0000313" key="3">
    <source>
        <dbReference type="Proteomes" id="UP000824165"/>
    </source>
</evidence>
<dbReference type="EMBL" id="DVLU01000104">
    <property type="protein sequence ID" value="HIT86142.1"/>
    <property type="molecule type" value="Genomic_DNA"/>
</dbReference>
<dbReference type="Gene3D" id="2.10.109.10">
    <property type="entry name" value="Umud Fragment, subunit A"/>
    <property type="match status" value="1"/>
</dbReference>
<reference evidence="2" key="2">
    <citation type="journal article" date="2021" name="PeerJ">
        <title>Extensive microbial diversity within the chicken gut microbiome revealed by metagenomics and culture.</title>
        <authorList>
            <person name="Gilroy R."/>
            <person name="Ravi A."/>
            <person name="Getino M."/>
            <person name="Pursley I."/>
            <person name="Horton D.L."/>
            <person name="Alikhan N.F."/>
            <person name="Baker D."/>
            <person name="Gharbi K."/>
            <person name="Hall N."/>
            <person name="Watson M."/>
            <person name="Adriaenssens E.M."/>
            <person name="Foster-Nyarko E."/>
            <person name="Jarju S."/>
            <person name="Secka A."/>
            <person name="Antonio M."/>
            <person name="Oren A."/>
            <person name="Chaudhuri R.R."/>
            <person name="La Ragione R."/>
            <person name="Hildebrand F."/>
            <person name="Pallen M.J."/>
        </authorList>
    </citation>
    <scope>NUCLEOTIDE SEQUENCE</scope>
    <source>
        <strain evidence="2">CHK181-108</strain>
    </source>
</reference>
<gene>
    <name evidence="2" type="ORF">IAA60_09625</name>
</gene>
<proteinExistence type="predicted"/>
<evidence type="ECO:0000313" key="2">
    <source>
        <dbReference type="EMBL" id="HIT86142.1"/>
    </source>
</evidence>
<evidence type="ECO:0000259" key="1">
    <source>
        <dbReference type="Pfam" id="PF00717"/>
    </source>
</evidence>
<protein>
    <recommendedName>
        <fullName evidence="1">Peptidase S24/S26A/S26B/S26C domain-containing protein</fullName>
    </recommendedName>
</protein>